<dbReference type="SUPFAM" id="SSF53474">
    <property type="entry name" value="alpha/beta-Hydrolases"/>
    <property type="match status" value="1"/>
</dbReference>
<dbReference type="PANTHER" id="PTHR43194">
    <property type="entry name" value="HYDROLASE ALPHA/BETA FOLD FAMILY"/>
    <property type="match status" value="1"/>
</dbReference>
<dbReference type="InterPro" id="IPR000073">
    <property type="entry name" value="AB_hydrolase_1"/>
</dbReference>
<comment type="caution">
    <text evidence="2">The sequence shown here is derived from an EMBL/GenBank/DDBJ whole genome shotgun (WGS) entry which is preliminary data.</text>
</comment>
<dbReference type="InterPro" id="IPR050228">
    <property type="entry name" value="Carboxylesterase_BioH"/>
</dbReference>
<evidence type="ECO:0000313" key="2">
    <source>
        <dbReference type="EMBL" id="MFB0835387.1"/>
    </source>
</evidence>
<dbReference type="Proteomes" id="UP001575652">
    <property type="component" value="Unassembled WGS sequence"/>
</dbReference>
<dbReference type="PANTHER" id="PTHR43194:SF2">
    <property type="entry name" value="PEROXISOMAL MEMBRANE PROTEIN LPX1"/>
    <property type="match status" value="1"/>
</dbReference>
<dbReference type="EMBL" id="JBHDLJ010000010">
    <property type="protein sequence ID" value="MFB0835387.1"/>
    <property type="molecule type" value="Genomic_DNA"/>
</dbReference>
<sequence length="268" mass="27825">MDDAAAAGSPGAGHAPGSPRTVVLLPGTLVPASSYDAVAEPLLARGAFEPIPLEWMTEVAEPTLASVAARVAREVADRGHGPAIVVGHSTGGAIAAFTALAHPGAVAGLVLIDSGPNMRTHSSIRDLLSGLRGPATEAKWRGYAWLNIASGTPAQRDYWIRSMVEFSRRVGPGPALSVLESQFRTDFLAPRRGSGLPAGGVPAAGLPVELLHGELDPKRRPVDSRSWQAVFPEADFTLVPGCGHTPPLEAPGAVVAAVRRVEFRLRGG</sequence>
<keyword evidence="2" id="KW-0378">Hydrolase</keyword>
<protein>
    <submittedName>
        <fullName evidence="2">Alpha/beta fold hydrolase</fullName>
    </submittedName>
</protein>
<feature type="domain" description="AB hydrolase-1" evidence="1">
    <location>
        <begin position="22"/>
        <end position="257"/>
    </location>
</feature>
<organism evidence="2 3">
    <name type="scientific">Arthrobacter halodurans</name>
    <dbReference type="NCBI Taxonomy" id="516699"/>
    <lineage>
        <taxon>Bacteria</taxon>
        <taxon>Bacillati</taxon>
        <taxon>Actinomycetota</taxon>
        <taxon>Actinomycetes</taxon>
        <taxon>Micrococcales</taxon>
        <taxon>Micrococcaceae</taxon>
        <taxon>Arthrobacter</taxon>
    </lineage>
</organism>
<dbReference type="InterPro" id="IPR029058">
    <property type="entry name" value="AB_hydrolase_fold"/>
</dbReference>
<dbReference type="Gene3D" id="3.40.50.1820">
    <property type="entry name" value="alpha/beta hydrolase"/>
    <property type="match status" value="1"/>
</dbReference>
<evidence type="ECO:0000259" key="1">
    <source>
        <dbReference type="Pfam" id="PF12697"/>
    </source>
</evidence>
<accession>A0ABV4UT20</accession>
<gene>
    <name evidence="2" type="ORF">ACETWP_12380</name>
</gene>
<dbReference type="GO" id="GO:0016787">
    <property type="term" value="F:hydrolase activity"/>
    <property type="evidence" value="ECO:0007669"/>
    <property type="project" value="UniProtKB-KW"/>
</dbReference>
<reference evidence="2 3" key="1">
    <citation type="submission" date="2024-09" db="EMBL/GenBank/DDBJ databases">
        <authorList>
            <person name="Salinas-Garcia M.A."/>
            <person name="Prieme A."/>
        </authorList>
    </citation>
    <scope>NUCLEOTIDE SEQUENCE [LARGE SCALE GENOMIC DNA]</scope>
    <source>
        <strain evidence="2 3">DSM 21081</strain>
    </source>
</reference>
<evidence type="ECO:0000313" key="3">
    <source>
        <dbReference type="Proteomes" id="UP001575652"/>
    </source>
</evidence>
<dbReference type="Pfam" id="PF12697">
    <property type="entry name" value="Abhydrolase_6"/>
    <property type="match status" value="1"/>
</dbReference>
<dbReference type="RefSeq" id="WP_373972560.1">
    <property type="nucleotide sequence ID" value="NZ_JBHDLJ010000010.1"/>
</dbReference>
<keyword evidence="3" id="KW-1185">Reference proteome</keyword>
<proteinExistence type="predicted"/>
<name>A0ABV4UT20_9MICC</name>